<dbReference type="Proteomes" id="UP000245533">
    <property type="component" value="Unassembled WGS sequence"/>
</dbReference>
<sequence>MHDYTCILRFAMLKVNLSSPHLLVKKSSLYRFKELINQPQRPRRRRCARGDDRRSVSSIQLSAISFFL</sequence>
<organism evidence="1 2">
    <name type="scientific">Rhodohalobacter mucosus</name>
    <dbReference type="NCBI Taxonomy" id="2079485"/>
    <lineage>
        <taxon>Bacteria</taxon>
        <taxon>Pseudomonadati</taxon>
        <taxon>Balneolota</taxon>
        <taxon>Balneolia</taxon>
        <taxon>Balneolales</taxon>
        <taxon>Balneolaceae</taxon>
        <taxon>Rhodohalobacter</taxon>
    </lineage>
</organism>
<comment type="caution">
    <text evidence="1">The sequence shown here is derived from an EMBL/GenBank/DDBJ whole genome shotgun (WGS) entry which is preliminary data.</text>
</comment>
<protein>
    <submittedName>
        <fullName evidence="1">Uncharacterized protein</fullName>
    </submittedName>
</protein>
<dbReference type="EMBL" id="QGGB01000012">
    <property type="protein sequence ID" value="PWN05118.1"/>
    <property type="molecule type" value="Genomic_DNA"/>
</dbReference>
<evidence type="ECO:0000313" key="2">
    <source>
        <dbReference type="Proteomes" id="UP000245533"/>
    </source>
</evidence>
<keyword evidence="2" id="KW-1185">Reference proteome</keyword>
<reference evidence="1 2" key="1">
    <citation type="submission" date="2018-05" db="EMBL/GenBank/DDBJ databases">
        <title>Rhodohalobacter halophilus gen. nov., sp. nov., a moderately halophilic member of the family Balneolaceae.</title>
        <authorList>
            <person name="Liu Z.-W."/>
        </authorList>
    </citation>
    <scope>NUCLEOTIDE SEQUENCE [LARGE SCALE GENOMIC DNA]</scope>
    <source>
        <strain evidence="1 2">8A47</strain>
    </source>
</reference>
<dbReference type="AlphaFoldDB" id="A0A316TMW7"/>
<proteinExistence type="predicted"/>
<accession>A0A316TMW7</accession>
<name>A0A316TMW7_9BACT</name>
<gene>
    <name evidence="1" type="ORF">DDZ15_16320</name>
</gene>
<evidence type="ECO:0000313" key="1">
    <source>
        <dbReference type="EMBL" id="PWN05118.1"/>
    </source>
</evidence>